<dbReference type="Proteomes" id="UP000009232">
    <property type="component" value="Chromosome"/>
</dbReference>
<dbReference type="InterPro" id="IPR007443">
    <property type="entry name" value="LpoA"/>
</dbReference>
<dbReference type="eggNOG" id="COG3107">
    <property type="taxonomic scope" value="Bacteria"/>
</dbReference>
<dbReference type="AlphaFoldDB" id="F6D9R9"/>
<reference evidence="3 4" key="1">
    <citation type="submission" date="2011-05" db="EMBL/GenBank/DDBJ databases">
        <title>Complete sequence of Thioalkalimicrobium cyclicum ALM1.</title>
        <authorList>
            <consortium name="US DOE Joint Genome Institute"/>
            <person name="Lucas S."/>
            <person name="Han J."/>
            <person name="Lapidus A."/>
            <person name="Cheng J.-F."/>
            <person name="Goodwin L."/>
            <person name="Pitluck S."/>
            <person name="Peters L."/>
            <person name="Mikhailova N."/>
            <person name="Davenport K."/>
            <person name="Han C."/>
            <person name="Tapia R."/>
            <person name="Land M."/>
            <person name="Hauser L."/>
            <person name="Kyrpides N."/>
            <person name="Ivanova N."/>
            <person name="Pagani I."/>
            <person name="Kappler U."/>
            <person name="Woyke T."/>
        </authorList>
    </citation>
    <scope>NUCLEOTIDE SEQUENCE [LARGE SCALE GENOMIC DNA]</scope>
    <source>
        <strain evidence="4">DSM 14477 / JCM 11371 / ALM1</strain>
    </source>
</reference>
<organism evidence="3 4">
    <name type="scientific">Thiomicrospira cyclica (strain DSM 14477 / JCM 11371 / ALM1)</name>
    <name type="common">Thioalkalimicrobium cyclicum</name>
    <dbReference type="NCBI Taxonomy" id="717773"/>
    <lineage>
        <taxon>Bacteria</taxon>
        <taxon>Pseudomonadati</taxon>
        <taxon>Pseudomonadota</taxon>
        <taxon>Gammaproteobacteria</taxon>
        <taxon>Thiotrichales</taxon>
        <taxon>Piscirickettsiaceae</taxon>
        <taxon>Thiomicrospira</taxon>
    </lineage>
</organism>
<keyword evidence="2" id="KW-0732">Signal</keyword>
<name>F6D9R9_THICA</name>
<protein>
    <recommendedName>
        <fullName evidence="5">LppC family lipoprotein</fullName>
    </recommendedName>
</protein>
<sequence>MKTLAILASITAVLLLSACAPISSIREPVTQQDEMLIVAPEAPIAGTPTLIEQRQTALREQNWATYLDRTETLLFVSEPEQQNQLLLETYAQLQEIPTAFWQQSPVLRHQAWSSIATTHQITPSFQGAWLESTQSLFHDHPPTQQLTQLMLAKIRSPGSQRIAILLPYDNRTQTLSHQIRAGILAAYWQTAQQHQLLFFNLDDFDSPLDAFEATQQAGADWVIGPFDRNTVDALAPVANDRVVFLNAAPSAPASWQLPFGTTDTLDQLIQHIDQHHYCNLAVLYADQPANIEQIAHLSELWLNTLGHRIIPLSFEPNQRNLRDELGRALLSDQSQVRANFLQRTIGNSLTFFPRHRADWHAILLLGEREYLSNIRPQLDFFQVNLPTYATDTLMPSEFRVDHLEPDLKNIHFLSYPGVLSPELITSPLAALGWDSFLITQYHQALTDGLSLNGATGKLRRQNNGLLSRQLILVNFNNRGQLIVDSSQPNSRPFAGFTGEPAPLHPRDRLERQQELLELITQPSF</sequence>
<accession>F6D9R9</accession>
<evidence type="ECO:0000256" key="2">
    <source>
        <dbReference type="SAM" id="SignalP"/>
    </source>
</evidence>
<feature type="chain" id="PRO_5003338614" description="LppC family lipoprotein" evidence="2">
    <location>
        <begin position="21"/>
        <end position="524"/>
    </location>
</feature>
<dbReference type="HOGENOM" id="CLU_519654_0_0_6"/>
<gene>
    <name evidence="3" type="ordered locus">Thicy_1354</name>
</gene>
<evidence type="ECO:0000313" key="3">
    <source>
        <dbReference type="EMBL" id="AEG32118.1"/>
    </source>
</evidence>
<proteinExistence type="predicted"/>
<dbReference type="KEGG" id="tcy:Thicy_1354"/>
<dbReference type="PANTHER" id="PTHR38038:SF1">
    <property type="entry name" value="PENICILLIN-BINDING PROTEIN ACTIVATOR LPOA"/>
    <property type="match status" value="1"/>
</dbReference>
<dbReference type="GO" id="GO:0031241">
    <property type="term" value="C:periplasmic side of cell outer membrane"/>
    <property type="evidence" value="ECO:0007669"/>
    <property type="project" value="TreeGrafter"/>
</dbReference>
<dbReference type="GO" id="GO:0030234">
    <property type="term" value="F:enzyme regulator activity"/>
    <property type="evidence" value="ECO:0007669"/>
    <property type="project" value="TreeGrafter"/>
</dbReference>
<dbReference type="STRING" id="717773.Thicy_1354"/>
<dbReference type="CDD" id="cd06339">
    <property type="entry name" value="PBP1_YraM_LppC_lipoprotein-like"/>
    <property type="match status" value="1"/>
</dbReference>
<dbReference type="PROSITE" id="PS51257">
    <property type="entry name" value="PROKAR_LIPOPROTEIN"/>
    <property type="match status" value="1"/>
</dbReference>
<evidence type="ECO:0000256" key="1">
    <source>
        <dbReference type="ARBA" id="ARBA00023136"/>
    </source>
</evidence>
<dbReference type="PANTHER" id="PTHR38038">
    <property type="entry name" value="PENICILLIN-BINDING PROTEIN ACTIVATOR LPOA"/>
    <property type="match status" value="1"/>
</dbReference>
<dbReference type="Pfam" id="PF04348">
    <property type="entry name" value="LppC"/>
    <property type="match status" value="1"/>
</dbReference>
<dbReference type="Gene3D" id="3.40.50.2300">
    <property type="match status" value="2"/>
</dbReference>
<keyword evidence="1" id="KW-0472">Membrane</keyword>
<dbReference type="GO" id="GO:0009252">
    <property type="term" value="P:peptidoglycan biosynthetic process"/>
    <property type="evidence" value="ECO:0007669"/>
    <property type="project" value="TreeGrafter"/>
</dbReference>
<dbReference type="InterPro" id="IPR028082">
    <property type="entry name" value="Peripla_BP_I"/>
</dbReference>
<dbReference type="EMBL" id="CP002776">
    <property type="protein sequence ID" value="AEG32118.1"/>
    <property type="molecule type" value="Genomic_DNA"/>
</dbReference>
<evidence type="ECO:0008006" key="5">
    <source>
        <dbReference type="Google" id="ProtNLM"/>
    </source>
</evidence>
<keyword evidence="4" id="KW-1185">Reference proteome</keyword>
<dbReference type="SUPFAM" id="SSF53822">
    <property type="entry name" value="Periplasmic binding protein-like I"/>
    <property type="match status" value="1"/>
</dbReference>
<evidence type="ECO:0000313" key="4">
    <source>
        <dbReference type="Proteomes" id="UP000009232"/>
    </source>
</evidence>
<dbReference type="RefSeq" id="WP_013835894.1">
    <property type="nucleotide sequence ID" value="NC_015581.1"/>
</dbReference>
<feature type="signal peptide" evidence="2">
    <location>
        <begin position="1"/>
        <end position="20"/>
    </location>
</feature>